<name>A0ABT4LKP0_9PROT</name>
<organism evidence="1 2">
    <name type="scientific">Kiloniella laminariae</name>
    <dbReference type="NCBI Taxonomy" id="454162"/>
    <lineage>
        <taxon>Bacteria</taxon>
        <taxon>Pseudomonadati</taxon>
        <taxon>Pseudomonadota</taxon>
        <taxon>Alphaproteobacteria</taxon>
        <taxon>Rhodospirillales</taxon>
        <taxon>Kiloniellaceae</taxon>
        <taxon>Kiloniella</taxon>
    </lineage>
</organism>
<comment type="caution">
    <text evidence="1">The sequence shown here is derived from an EMBL/GenBank/DDBJ whole genome shotgun (WGS) entry which is preliminary data.</text>
</comment>
<keyword evidence="2" id="KW-1185">Reference proteome</keyword>
<proteinExistence type="predicted"/>
<dbReference type="EMBL" id="JAPWGY010000004">
    <property type="protein sequence ID" value="MCZ4281673.1"/>
    <property type="molecule type" value="Genomic_DNA"/>
</dbReference>
<gene>
    <name evidence="1" type="ORF">O4H49_12860</name>
</gene>
<dbReference type="RefSeq" id="WP_269423836.1">
    <property type="nucleotide sequence ID" value="NZ_JAPWGY010000004.1"/>
</dbReference>
<protein>
    <submittedName>
        <fullName evidence="1">Uncharacterized protein</fullName>
    </submittedName>
</protein>
<dbReference type="Proteomes" id="UP001069802">
    <property type="component" value="Unassembled WGS sequence"/>
</dbReference>
<reference evidence="1" key="1">
    <citation type="submission" date="2022-12" db="EMBL/GenBank/DDBJ databases">
        <title>Bacterial isolates from different developmental stages of Nematostella vectensis.</title>
        <authorList>
            <person name="Fraune S."/>
        </authorList>
    </citation>
    <scope>NUCLEOTIDE SEQUENCE</scope>
    <source>
        <strain evidence="1">G21630-S1</strain>
    </source>
</reference>
<evidence type="ECO:0000313" key="1">
    <source>
        <dbReference type="EMBL" id="MCZ4281673.1"/>
    </source>
</evidence>
<sequence>MTSHLTDKRRRQNAFLPFMLEQVISLILVDSEEGLKNPLHQEELSELKRAVPMLKSALAQVKAERMIWVECPRLKRSLRNDYMELFQTPLRKRLTGYGFLVIIYICHQLVQEGADLSDNIIDAVNTLTPLAENGSNAKMIDGMKDSAWRMARKLITNLRRRDYLFIQNVGVAA</sequence>
<accession>A0ABT4LKP0</accession>
<evidence type="ECO:0000313" key="2">
    <source>
        <dbReference type="Proteomes" id="UP001069802"/>
    </source>
</evidence>